<dbReference type="EMBL" id="BSFE01000012">
    <property type="protein sequence ID" value="GLK53681.1"/>
    <property type="molecule type" value="Genomic_DNA"/>
</dbReference>
<dbReference type="AlphaFoldDB" id="A0A9W6MQ77"/>
<dbReference type="Proteomes" id="UP001143486">
    <property type="component" value="Unassembled WGS sequence"/>
</dbReference>
<evidence type="ECO:0000313" key="1">
    <source>
        <dbReference type="EMBL" id="GLK53681.1"/>
    </source>
</evidence>
<reference evidence="1" key="2">
    <citation type="submission" date="2023-01" db="EMBL/GenBank/DDBJ databases">
        <authorList>
            <person name="Sun Q."/>
            <person name="Evtushenko L."/>
        </authorList>
    </citation>
    <scope>NUCLEOTIDE SEQUENCE</scope>
    <source>
        <strain evidence="1">VKM B-1513</strain>
    </source>
</reference>
<reference evidence="1" key="1">
    <citation type="journal article" date="2014" name="Int. J. Syst. Evol. Microbiol.">
        <title>Complete genome sequence of Corynebacterium casei LMG S-19264T (=DSM 44701T), isolated from a smear-ripened cheese.</title>
        <authorList>
            <consortium name="US DOE Joint Genome Institute (JGI-PGF)"/>
            <person name="Walter F."/>
            <person name="Albersmeier A."/>
            <person name="Kalinowski J."/>
            <person name="Ruckert C."/>
        </authorList>
    </citation>
    <scope>NUCLEOTIDE SEQUENCE</scope>
    <source>
        <strain evidence="1">VKM B-1513</strain>
    </source>
</reference>
<organism evidence="1 2">
    <name type="scientific">Maricaulis virginensis</name>
    <dbReference type="NCBI Taxonomy" id="144022"/>
    <lineage>
        <taxon>Bacteria</taxon>
        <taxon>Pseudomonadati</taxon>
        <taxon>Pseudomonadota</taxon>
        <taxon>Alphaproteobacteria</taxon>
        <taxon>Maricaulales</taxon>
        <taxon>Maricaulaceae</taxon>
        <taxon>Maricaulis</taxon>
    </lineage>
</organism>
<accession>A0A9W6MQ77</accession>
<evidence type="ECO:0000313" key="2">
    <source>
        <dbReference type="Proteomes" id="UP001143486"/>
    </source>
</evidence>
<proteinExistence type="predicted"/>
<protein>
    <submittedName>
        <fullName evidence="1">Uncharacterized protein</fullName>
    </submittedName>
</protein>
<comment type="caution">
    <text evidence="1">The sequence shown here is derived from an EMBL/GenBank/DDBJ whole genome shotgun (WGS) entry which is preliminary data.</text>
</comment>
<name>A0A9W6MQ77_9PROT</name>
<sequence length="77" mass="7652">MAIISAVKAGLGSDRLGASSASMKAGPSCGATASASAGQLSTIVRMTGKIVAPVAETMAAGSARRMTGRAKRLYLRP</sequence>
<gene>
    <name evidence="1" type="ORF">GCM10017621_31890</name>
</gene>
<keyword evidence="2" id="KW-1185">Reference proteome</keyword>